<reference evidence="3 5" key="1">
    <citation type="submission" date="2018-06" db="EMBL/GenBank/DDBJ databases">
        <title>Complete Genome Sequence of the Microcystin-Degrading Bacterium Sphingosinicella microcystinivorans Strain B-9.</title>
        <authorList>
            <person name="Jin H."/>
            <person name="Nishizawa T."/>
            <person name="Guo Y."/>
            <person name="Nishizawa A."/>
            <person name="Park H."/>
            <person name="Kato H."/>
            <person name="Tsuji K."/>
            <person name="Harada K."/>
        </authorList>
    </citation>
    <scope>NUCLEOTIDE SEQUENCE [LARGE SCALE GENOMIC DNA]</scope>
    <source>
        <strain evidence="3 5">B9</strain>
    </source>
</reference>
<dbReference type="GO" id="GO:0043164">
    <property type="term" value="P:Gram-negative-bacterium-type cell wall biogenesis"/>
    <property type="evidence" value="ECO:0007669"/>
    <property type="project" value="TreeGrafter"/>
</dbReference>
<dbReference type="InterPro" id="IPR051599">
    <property type="entry name" value="Cell_Envelope_Assoc"/>
</dbReference>
<feature type="transmembrane region" description="Helical" evidence="1">
    <location>
        <begin position="40"/>
        <end position="60"/>
    </location>
</feature>
<dbReference type="PANTHER" id="PTHR30336">
    <property type="entry name" value="INNER MEMBRANE PROTEIN, PROBABLE PERMEASE"/>
    <property type="match status" value="1"/>
</dbReference>
<dbReference type="AlphaFoldDB" id="A0AAD1DAF6"/>
<evidence type="ECO:0000259" key="2">
    <source>
        <dbReference type="Pfam" id="PF02698"/>
    </source>
</evidence>
<gene>
    <name evidence="4" type="ORF">DFR51_3121</name>
    <name evidence="3" type="ORF">SmB9_31940</name>
</gene>
<accession>A0AAD1DAF6</accession>
<dbReference type="GO" id="GO:0005886">
    <property type="term" value="C:plasma membrane"/>
    <property type="evidence" value="ECO:0007669"/>
    <property type="project" value="TreeGrafter"/>
</dbReference>
<keyword evidence="1" id="KW-1133">Transmembrane helix</keyword>
<dbReference type="Proteomes" id="UP000275727">
    <property type="component" value="Chromosome"/>
</dbReference>
<keyword evidence="1" id="KW-0472">Membrane</keyword>
<sequence>MSLNYLLWALFGPAGWFVWLILLTATFLLNGALRPARGAIVLLALWTLVFAILPTGNWLMSRLEAAYPRPAALPEQIDAVVVLAGAERLRASALSGSLEFGPHGERVSEALPLSRAYPQAKIWIVGGVTHEGSRDVDWTADYWHRAGLPQGRIGKVTGTLDTCTNARGIASALPGKRVLLVTSGFHMPRAMACMKAAGVDAVAYPVDRQASDREFSPAFIENIERADLALHEYVGLAWYRLSGRL</sequence>
<dbReference type="Proteomes" id="UP000276029">
    <property type="component" value="Unassembled WGS sequence"/>
</dbReference>
<dbReference type="EMBL" id="AP018711">
    <property type="protein sequence ID" value="BBE35536.1"/>
    <property type="molecule type" value="Genomic_DNA"/>
</dbReference>
<protein>
    <submittedName>
        <fullName evidence="4">Uncharacterized SAM-binding protein YcdF (DUF218 family)</fullName>
    </submittedName>
</protein>
<dbReference type="Pfam" id="PF02698">
    <property type="entry name" value="DUF218"/>
    <property type="match status" value="1"/>
</dbReference>
<dbReference type="KEGG" id="smic:SmB9_31940"/>
<name>A0AAD1DAF6_SPHMI</name>
<dbReference type="InterPro" id="IPR003848">
    <property type="entry name" value="DUF218"/>
</dbReference>
<evidence type="ECO:0000313" key="5">
    <source>
        <dbReference type="Proteomes" id="UP000275727"/>
    </source>
</evidence>
<keyword evidence="1" id="KW-0812">Transmembrane</keyword>
<evidence type="ECO:0000313" key="3">
    <source>
        <dbReference type="EMBL" id="BBE35536.1"/>
    </source>
</evidence>
<dbReference type="EMBL" id="RBWX01000010">
    <property type="protein sequence ID" value="RKS86416.1"/>
    <property type="molecule type" value="Genomic_DNA"/>
</dbReference>
<evidence type="ECO:0000313" key="6">
    <source>
        <dbReference type="Proteomes" id="UP000276029"/>
    </source>
</evidence>
<feature type="domain" description="DUF218" evidence="2">
    <location>
        <begin position="78"/>
        <end position="235"/>
    </location>
</feature>
<dbReference type="CDD" id="cd06259">
    <property type="entry name" value="YdcF-like"/>
    <property type="match status" value="1"/>
</dbReference>
<dbReference type="PANTHER" id="PTHR30336:SF4">
    <property type="entry name" value="ENVELOPE BIOGENESIS FACTOR ELYC"/>
    <property type="match status" value="1"/>
</dbReference>
<evidence type="ECO:0000313" key="4">
    <source>
        <dbReference type="EMBL" id="RKS86416.1"/>
    </source>
</evidence>
<organism evidence="3 5">
    <name type="scientific">Sphingosinicella microcystinivorans</name>
    <dbReference type="NCBI Taxonomy" id="335406"/>
    <lineage>
        <taxon>Bacteria</taxon>
        <taxon>Pseudomonadati</taxon>
        <taxon>Pseudomonadota</taxon>
        <taxon>Alphaproteobacteria</taxon>
        <taxon>Sphingomonadales</taxon>
        <taxon>Sphingosinicellaceae</taxon>
        <taxon>Sphingosinicella</taxon>
    </lineage>
</organism>
<dbReference type="RefSeq" id="WP_121052814.1">
    <property type="nucleotide sequence ID" value="NZ_AP018711.1"/>
</dbReference>
<keyword evidence="6" id="KW-1185">Reference proteome</keyword>
<proteinExistence type="predicted"/>
<reference evidence="4 6" key="2">
    <citation type="submission" date="2018-10" db="EMBL/GenBank/DDBJ databases">
        <title>Genomic Encyclopedia of Type Strains, Phase IV (KMG-IV): sequencing the most valuable type-strain genomes for metagenomic binning, comparative biology and taxonomic classification.</title>
        <authorList>
            <person name="Goeker M."/>
        </authorList>
    </citation>
    <scope>NUCLEOTIDE SEQUENCE [LARGE SCALE GENOMIC DNA]</scope>
    <source>
        <strain evidence="4 6">DSM 19791</strain>
    </source>
</reference>
<dbReference type="GO" id="GO:0000270">
    <property type="term" value="P:peptidoglycan metabolic process"/>
    <property type="evidence" value="ECO:0007669"/>
    <property type="project" value="TreeGrafter"/>
</dbReference>
<feature type="transmembrane region" description="Helical" evidence="1">
    <location>
        <begin position="6"/>
        <end position="28"/>
    </location>
</feature>
<evidence type="ECO:0000256" key="1">
    <source>
        <dbReference type="SAM" id="Phobius"/>
    </source>
</evidence>